<accession>A0A0F8WLE1</accession>
<proteinExistence type="predicted"/>
<name>A0A0F8WLE1_9ZZZZ</name>
<reference evidence="1" key="1">
    <citation type="journal article" date="2015" name="Nature">
        <title>Complex archaea that bridge the gap between prokaryotes and eukaryotes.</title>
        <authorList>
            <person name="Spang A."/>
            <person name="Saw J.H."/>
            <person name="Jorgensen S.L."/>
            <person name="Zaremba-Niedzwiedzka K."/>
            <person name="Martijn J."/>
            <person name="Lind A.E."/>
            <person name="van Eijk R."/>
            <person name="Schleper C."/>
            <person name="Guy L."/>
            <person name="Ettema T.J."/>
        </authorList>
    </citation>
    <scope>NUCLEOTIDE SEQUENCE</scope>
</reference>
<gene>
    <name evidence="1" type="ORF">LCGC14_3051880</name>
</gene>
<evidence type="ECO:0000313" key="1">
    <source>
        <dbReference type="EMBL" id="KKK57697.1"/>
    </source>
</evidence>
<organism evidence="1">
    <name type="scientific">marine sediment metagenome</name>
    <dbReference type="NCBI Taxonomy" id="412755"/>
    <lineage>
        <taxon>unclassified sequences</taxon>
        <taxon>metagenomes</taxon>
        <taxon>ecological metagenomes</taxon>
    </lineage>
</organism>
<dbReference type="EMBL" id="LAZR01064347">
    <property type="protein sequence ID" value="KKK57697.1"/>
    <property type="molecule type" value="Genomic_DNA"/>
</dbReference>
<dbReference type="AlphaFoldDB" id="A0A0F8WLE1"/>
<comment type="caution">
    <text evidence="1">The sequence shown here is derived from an EMBL/GenBank/DDBJ whole genome shotgun (WGS) entry which is preliminary data.</text>
</comment>
<sequence length="182" mass="21169">MDLIAATGLNIIQPDSWIGMFISGDIMSVHTQGKMFKTRQTRDGGHGLYQYIYHVEENKVIFKTCQEYYWYMVREWAEHGQSPELQERHSIHVIFSAHDRNILKRMCYGASFGVCDDTIHVDNWAVSEEFLFHKHPEFGKVPDFMSLDEGTELEFSVKDGKCDLCHTVAPGEIQFLHNMYQL</sequence>
<protein>
    <submittedName>
        <fullName evidence="1">Uncharacterized protein</fullName>
    </submittedName>
</protein>